<sequence>MVRQTVLNQIEVNELEEVDEFDDEISVNEVDEFSDAFSEFGGEIEVNECGGEISVNYVTLDEQIEENQDWFIDTDEDFDDYVRIFDRETYEESNKPNENYVIEIVEMNE</sequence>
<protein>
    <submittedName>
        <fullName evidence="1">Uncharacterized protein</fullName>
    </submittedName>
</protein>
<comment type="caution">
    <text evidence="1">The sequence shown here is derived from an EMBL/GenBank/DDBJ whole genome shotgun (WGS) entry which is preliminary data.</text>
</comment>
<reference evidence="1 2" key="1">
    <citation type="submission" date="2019-03" db="EMBL/GenBank/DDBJ databases">
        <title>Single cell metagenomics reveals metabolic interactions within the superorganism composed of flagellate Streblomastix strix and complex community of Bacteroidetes bacteria on its surface.</title>
        <authorList>
            <person name="Treitli S.C."/>
            <person name="Kolisko M."/>
            <person name="Husnik F."/>
            <person name="Keeling P."/>
            <person name="Hampl V."/>
        </authorList>
    </citation>
    <scope>NUCLEOTIDE SEQUENCE [LARGE SCALE GENOMIC DNA]</scope>
    <source>
        <strain evidence="1">ST1C</strain>
    </source>
</reference>
<name>A0A5J4X3S6_9EUKA</name>
<gene>
    <name evidence="1" type="ORF">EZS28_002592</name>
</gene>
<dbReference type="AlphaFoldDB" id="A0A5J4X3S6"/>
<proteinExistence type="predicted"/>
<organism evidence="1 2">
    <name type="scientific">Streblomastix strix</name>
    <dbReference type="NCBI Taxonomy" id="222440"/>
    <lineage>
        <taxon>Eukaryota</taxon>
        <taxon>Metamonada</taxon>
        <taxon>Preaxostyla</taxon>
        <taxon>Oxymonadida</taxon>
        <taxon>Streblomastigidae</taxon>
        <taxon>Streblomastix</taxon>
    </lineage>
</organism>
<dbReference type="Proteomes" id="UP000324800">
    <property type="component" value="Unassembled WGS sequence"/>
</dbReference>
<accession>A0A5J4X3S6</accession>
<dbReference type="EMBL" id="SNRW01000321">
    <property type="protein sequence ID" value="KAA6401874.1"/>
    <property type="molecule type" value="Genomic_DNA"/>
</dbReference>
<evidence type="ECO:0000313" key="2">
    <source>
        <dbReference type="Proteomes" id="UP000324800"/>
    </source>
</evidence>
<evidence type="ECO:0000313" key="1">
    <source>
        <dbReference type="EMBL" id="KAA6401874.1"/>
    </source>
</evidence>